<dbReference type="STRING" id="401625.A0A0P1BDB8"/>
<feature type="compositionally biased region" description="Basic and acidic residues" evidence="1">
    <location>
        <begin position="280"/>
        <end position="292"/>
    </location>
</feature>
<evidence type="ECO:0000313" key="3">
    <source>
        <dbReference type="Proteomes" id="UP000054845"/>
    </source>
</evidence>
<feature type="compositionally biased region" description="Polar residues" evidence="1">
    <location>
        <begin position="450"/>
        <end position="462"/>
    </location>
</feature>
<sequence>MAQPQRSPLHLAIPGAPGSQHASSGYSPVSANSFSFGGAPPSAGPPRGSFDQGMSGMSPAAQPFQPGPPRGRFAPTSLMPPHMLQQIQSQLHAGRAGSPGPPGAGGLSPMSMGAQRQNSGGLNPAAAAFPFPAPGASGPSGASSPNFRPAVSPGAYVPSPTPLSGSAGPFTPGGMRQQQQQPPVQPMFGQPTTPGSAPMNGATSGGLAVRPGRSGRRQPPQNQPIKISGHNSKPSVSLNPAAFAAAMAAAGAAGPDGKPKRKVVLQLPREGGQDADSEAAAEKARQKAKNDGAEEGVVEQKATLAAASALIRSKWIARSPLSAEEYAAAEQMHDLQAVSLGIDAMQSRAQWPVEEMSYESIDIYLPGKQAWDAYRERRLEEKLQELGVSESPTELVPPWQGGSAGDGWGVGAGGGDGAAFGLPEPHYEEPRYTSDPMSISSPADPGVISSRLSNYLQSQADNVQDPPDAPPAAAAASTTRWSSNLPARLRDLAAMHLGTGTAKRSSSSSPMHSQTMSLSMPQSGGPFGPGVLTALGLGKDVERAASDGEKPDEPALGSRPAMERGHSDGPPELARLAAQKRAASQNAIPPFGDSRVLDQVTEEAEESASAVPTHTAGKASWQDLGRGFGYDPDEPEAEMETREEEPVELAPSAGTGHARNASKMSLGPDFEEAARRAQRYAEDVDMRTNPSEDGDMSDEDGVDELDELDAERLAARGEQGHLLDFAQDEQFSYDDEEDEDDLSDSRTPSGEQYSNPSDEEAAREARQQRRALRAELRAGRKIAKQRAREAKQHRSFQHSRHLTGDTLPSSSLGEGEPKNKNNNSGWGFDAHRAQAAARVHADQGILSNPSDEDERGTFGGSGRIDHIDSNLANGGDSRASQDFRYPHGPMDGSSAPDALAYRPSAQSQFSSATLGRSALRSALNPGAKEFKFGASDNQPTQASAPAARSEGALQAARDRAFRLPSIHNSSFGGSSAFENGEEGGPKKLSANAPSFTPGQFTFVAPGDAPKMHLPPQQVPNSAPADLDAAQYAELIRADQGRMKRPKFRGDTGPLDDHPDANEPSSPARPIPSAASIEGPLRDQLGLGHSGPPPFNPDPATSAMSSLAHLHHAQEASAFTGLSAPTQGTFAFKPSVPAFMPTWTKGAAGFGTGAEATQLRRPGIPDFAPPGSRPAQEAHQNGQSTQALGGVPSSDFTFKVPSKAIPIRRPDEVDQHRLGEPLAQQDERSASEQEVDEPRAKRRQPPSATQWARDSRFNYLQTYGRSPPVAVPTGGLHRAQQQAAAGRRSHQRRDSASSLAQSIDRHHRVARAAQGAADPEDLSLDDDEEDEDDDGMIDDIVDELGDRLKREIASEMEAWAGKILDEVTIMGQVRPAPNLDRHAIMDVVSQQMEHSFSVWLDRFKDETAFLHKAQNTPQRLTIEAAPDPDDSSATIKASETRDAPASSAATPSAHSFGHGPLDAQGELDFDFVQEVLDAKIATLHRDLAASFESAIPRAIAAIPAPRLVAPPVPVPSAPAPAGDASPKAVDLTPEATETLSMLLIGRLQPVLEGIEGVFDAKRRQELIHTLEPLLEDHLVKSQVKASSERQDMQGTFEAVIDSRVTGWEKQLADARDGMEHLQVTLINNLIPHLETLRMDSTSVADLTLERLAPLVSSLKSEPFDTDAIVRHVADVVGKQSLERMDVDLSPVIALIEPIVAHQRRIMENQRETQISISDVPAAINNAKASISASITDRLEEVVVHIKQMSEKAEKLNADRDGFMRELDDSRREATERKAEADELRAELVASQGYISTMKEEIVRLESRLEDESMARERAHDAERVAEEAKSLARQAEIARDADAALNEELRTHVEELRAERAREQESSKQAIAEALKRATEASERATAAEKTMKEAAEKAEARVDDALRLERAAQDRAEKAVEKAAKAEGEIAALEKITSEQESKLGNMHQLSAKQKQNAAQAAKDLSNANNRLREADEAEKRLRATETELAIAKARISEMESRVADREQIETRLQTSQASEMRAREEVSGYHARFAEIEAELVSMQATLVTREELEAAQRELAEAREEAAQLRGQLAERSSGPASASLNGKAGPGPLRTMHGPIKSFTMWSSDESGSSQAAGGTMASTWASVNAPASTDDYRADASFHSGSDHQIKTRSASGVSGRNIEQDDSGWWS</sequence>
<feature type="region of interest" description="Disordered" evidence="1">
    <location>
        <begin position="1955"/>
        <end position="1974"/>
    </location>
</feature>
<accession>A0A0P1BDB8</accession>
<keyword evidence="3" id="KW-1185">Reference proteome</keyword>
<feature type="compositionally biased region" description="Low complexity" evidence="1">
    <location>
        <begin position="241"/>
        <end position="253"/>
    </location>
</feature>
<feature type="region of interest" description="Disordered" evidence="1">
    <location>
        <begin position="929"/>
        <end position="1022"/>
    </location>
</feature>
<feature type="compositionally biased region" description="Acidic residues" evidence="1">
    <location>
        <begin position="731"/>
        <end position="742"/>
    </location>
</feature>
<feature type="compositionally biased region" description="Polar residues" evidence="1">
    <location>
        <begin position="1245"/>
        <end position="1263"/>
    </location>
</feature>
<feature type="compositionally biased region" description="Basic and acidic residues" evidence="1">
    <location>
        <begin position="760"/>
        <end position="778"/>
    </location>
</feature>
<feature type="region of interest" description="Disordered" evidence="1">
    <location>
        <begin position="411"/>
        <end position="913"/>
    </location>
</feature>
<feature type="compositionally biased region" description="Basic and acidic residues" evidence="1">
    <location>
        <begin position="1207"/>
        <end position="1238"/>
    </location>
</feature>
<feature type="compositionally biased region" description="Low complexity" evidence="1">
    <location>
        <begin position="505"/>
        <end position="519"/>
    </location>
</feature>
<dbReference type="OrthoDB" id="3357224at2759"/>
<feature type="region of interest" description="Disordered" evidence="1">
    <location>
        <begin position="1419"/>
        <end position="1459"/>
    </location>
</feature>
<dbReference type="Proteomes" id="UP000054845">
    <property type="component" value="Unassembled WGS sequence"/>
</dbReference>
<feature type="compositionally biased region" description="Basic and acidic residues" evidence="1">
    <location>
        <begin position="2139"/>
        <end position="2154"/>
    </location>
</feature>
<feature type="compositionally biased region" description="Acidic residues" evidence="1">
    <location>
        <begin position="692"/>
        <end position="709"/>
    </location>
</feature>
<dbReference type="EMBL" id="CCYA01000240">
    <property type="protein sequence ID" value="CEH14060.1"/>
    <property type="molecule type" value="Genomic_DNA"/>
</dbReference>
<reference evidence="2 3" key="1">
    <citation type="submission" date="2014-09" db="EMBL/GenBank/DDBJ databases">
        <authorList>
            <person name="Magalhaes I.L.F."/>
            <person name="Oliveira U."/>
            <person name="Santos F.R."/>
            <person name="Vidigal T.H.D.A."/>
            <person name="Brescovit A.D."/>
            <person name="Santos A.J."/>
        </authorList>
    </citation>
    <scope>NUCLEOTIDE SEQUENCE [LARGE SCALE GENOMIC DNA]</scope>
</reference>
<name>A0A0P1BDB8_9BASI</name>
<feature type="region of interest" description="Disordered" evidence="1">
    <location>
        <begin position="2139"/>
        <end position="2176"/>
    </location>
</feature>
<feature type="region of interest" description="Disordered" evidence="1">
    <location>
        <begin position="1035"/>
        <end position="1103"/>
    </location>
</feature>
<feature type="compositionally biased region" description="Acidic residues" evidence="1">
    <location>
        <begin position="1317"/>
        <end position="1334"/>
    </location>
</feature>
<feature type="compositionally biased region" description="Polar residues" evidence="1">
    <location>
        <begin position="904"/>
        <end position="913"/>
    </location>
</feature>
<feature type="region of interest" description="Disordered" evidence="1">
    <location>
        <begin position="1"/>
        <end position="297"/>
    </location>
</feature>
<feature type="compositionally biased region" description="Low complexity" evidence="1">
    <location>
        <begin position="1442"/>
        <end position="1454"/>
    </location>
</feature>
<feature type="compositionally biased region" description="Low complexity" evidence="1">
    <location>
        <begin position="33"/>
        <end position="50"/>
    </location>
</feature>
<feature type="region of interest" description="Disordered" evidence="1">
    <location>
        <begin position="2068"/>
        <end position="2121"/>
    </location>
</feature>
<feature type="compositionally biased region" description="Polar residues" evidence="1">
    <location>
        <begin position="2107"/>
        <end position="2121"/>
    </location>
</feature>
<feature type="compositionally biased region" description="Basic and acidic residues" evidence="1">
    <location>
        <begin position="710"/>
        <end position="721"/>
    </location>
</feature>
<dbReference type="PANTHER" id="PTHR23159:SF31">
    <property type="entry name" value="CENTROSOME-ASSOCIATED PROTEIN CEP250 ISOFORM X1"/>
    <property type="match status" value="1"/>
</dbReference>
<feature type="compositionally biased region" description="Low complexity" evidence="1">
    <location>
        <begin position="172"/>
        <end position="191"/>
    </location>
</feature>
<feature type="compositionally biased region" description="Acidic residues" evidence="1">
    <location>
        <begin position="631"/>
        <end position="647"/>
    </location>
</feature>
<feature type="compositionally biased region" description="Low complexity" evidence="1">
    <location>
        <begin position="124"/>
        <end position="145"/>
    </location>
</feature>
<feature type="region of interest" description="Disordered" evidence="1">
    <location>
        <begin position="1159"/>
        <end position="1334"/>
    </location>
</feature>
<proteinExistence type="predicted"/>
<feature type="compositionally biased region" description="Polar residues" evidence="1">
    <location>
        <begin position="966"/>
        <end position="977"/>
    </location>
</feature>
<organism evidence="2 3">
    <name type="scientific">Ceraceosorus bombacis</name>
    <dbReference type="NCBI Taxonomy" id="401625"/>
    <lineage>
        <taxon>Eukaryota</taxon>
        <taxon>Fungi</taxon>
        <taxon>Dikarya</taxon>
        <taxon>Basidiomycota</taxon>
        <taxon>Ustilaginomycotina</taxon>
        <taxon>Exobasidiomycetes</taxon>
        <taxon>Ceraceosorales</taxon>
        <taxon>Ceraceosoraceae</taxon>
        <taxon>Ceraceosorus</taxon>
    </lineage>
</organism>
<feature type="compositionally biased region" description="Basic and acidic residues" evidence="1">
    <location>
        <begin position="672"/>
        <end position="686"/>
    </location>
</feature>
<protein>
    <submittedName>
        <fullName evidence="2">Uncharacterized protein</fullName>
    </submittedName>
</protein>
<feature type="compositionally biased region" description="Low complexity" evidence="1">
    <location>
        <begin position="1063"/>
        <end position="1076"/>
    </location>
</feature>
<dbReference type="PANTHER" id="PTHR23159">
    <property type="entry name" value="CENTROSOMAL PROTEIN 2"/>
    <property type="match status" value="1"/>
</dbReference>
<evidence type="ECO:0000313" key="2">
    <source>
        <dbReference type="EMBL" id="CEH14060.1"/>
    </source>
</evidence>
<feature type="compositionally biased region" description="Polar residues" evidence="1">
    <location>
        <begin position="1177"/>
        <end position="1186"/>
    </location>
</feature>
<feature type="compositionally biased region" description="Basic and acidic residues" evidence="1">
    <location>
        <begin position="539"/>
        <end position="553"/>
    </location>
</feature>
<feature type="compositionally biased region" description="Polar residues" evidence="1">
    <location>
        <begin position="20"/>
        <end position="32"/>
    </location>
</feature>
<feature type="compositionally biased region" description="Polar residues" evidence="1">
    <location>
        <begin position="229"/>
        <end position="238"/>
    </location>
</feature>
<evidence type="ECO:0000256" key="1">
    <source>
        <dbReference type="SAM" id="MobiDB-lite"/>
    </source>
</evidence>
<feature type="compositionally biased region" description="Polar residues" evidence="1">
    <location>
        <begin position="746"/>
        <end position="756"/>
    </location>
</feature>